<dbReference type="EMBL" id="JAKNJB010000040">
    <property type="protein sequence ID" value="MCG4528668.1"/>
    <property type="molecule type" value="Genomic_DNA"/>
</dbReference>
<sequence>MSGSVEIVLWLHEYELKALEKQLASNGTDVEKRMQKMLADLYSECVPFEERQAIQERINAEHAEAVADQMANTTWAAYHITGHGEDLYFKTSKADTLLVAAKRLRTYLTAEDNPQPVSFAAVLKDRTEITQAEYDQLLDQRLQNTGKVSGVFEMDFDRDTFSAANAMDGWHTYHIHDVSVAAYHAFRKQNISTDQRWERLLDKLDGKELTPSSEAMVLTGSRRLSMNEISFQDDMSECGSLLNFYVPVTFDPDAVFGTNVATDANDDYLNVYADFDLDVGEVCDALTVIQVCGDGSEETYRYPLTEEDRSILRSKMNDYCLEQTGMSLDDYRAQYLDEDMCASSFPDGQSM</sequence>
<dbReference type="RefSeq" id="WP_238074955.1">
    <property type="nucleotide sequence ID" value="NZ_JAKNJB010000040.1"/>
</dbReference>
<keyword evidence="2" id="KW-1185">Reference proteome</keyword>
<comment type="caution">
    <text evidence="1">The sequence shown here is derived from an EMBL/GenBank/DDBJ whole genome shotgun (WGS) entry which is preliminary data.</text>
</comment>
<reference evidence="1 2" key="1">
    <citation type="submission" date="2022-01" db="EMBL/GenBank/DDBJ databases">
        <title>Collection of gut derived symbiotic bacterial strains cultured from healthy donors.</title>
        <authorList>
            <person name="Lin H."/>
            <person name="Kohout C."/>
            <person name="Waligurski E."/>
            <person name="Pamer E.G."/>
        </authorList>
    </citation>
    <scope>NUCLEOTIDE SEQUENCE [LARGE SCALE GENOMIC DNA]</scope>
    <source>
        <strain evidence="1 2">DFI.3.7</strain>
    </source>
</reference>
<protein>
    <submittedName>
        <fullName evidence="1">Uncharacterized protein</fullName>
    </submittedName>
</protein>
<organism evidence="1 2">
    <name type="scientific">Intestinimonas massiliensis</name>
    <name type="common">ex Afouda et al. 2020</name>
    <dbReference type="NCBI Taxonomy" id="1673721"/>
    <lineage>
        <taxon>Bacteria</taxon>
        <taxon>Bacillati</taxon>
        <taxon>Bacillota</taxon>
        <taxon>Clostridia</taxon>
        <taxon>Eubacteriales</taxon>
        <taxon>Intestinimonas</taxon>
    </lineage>
</organism>
<gene>
    <name evidence="1" type="ORF">L0P79_16615</name>
</gene>
<dbReference type="Proteomes" id="UP001200313">
    <property type="component" value="Unassembled WGS sequence"/>
</dbReference>
<evidence type="ECO:0000313" key="2">
    <source>
        <dbReference type="Proteomes" id="UP001200313"/>
    </source>
</evidence>
<evidence type="ECO:0000313" key="1">
    <source>
        <dbReference type="EMBL" id="MCG4528668.1"/>
    </source>
</evidence>
<proteinExistence type="predicted"/>
<accession>A0ABS9MD28</accession>
<name>A0ABS9MD28_9FIRM</name>